<accession>A0AAV4RIC4</accession>
<organism evidence="2 3">
    <name type="scientific">Caerostris extrusa</name>
    <name type="common">Bark spider</name>
    <name type="synonym">Caerostris bankana</name>
    <dbReference type="NCBI Taxonomy" id="172846"/>
    <lineage>
        <taxon>Eukaryota</taxon>
        <taxon>Metazoa</taxon>
        <taxon>Ecdysozoa</taxon>
        <taxon>Arthropoda</taxon>
        <taxon>Chelicerata</taxon>
        <taxon>Arachnida</taxon>
        <taxon>Araneae</taxon>
        <taxon>Araneomorphae</taxon>
        <taxon>Entelegynae</taxon>
        <taxon>Araneoidea</taxon>
        <taxon>Araneidae</taxon>
        <taxon>Caerostris</taxon>
    </lineage>
</organism>
<dbReference type="EMBL" id="BPLR01007919">
    <property type="protein sequence ID" value="GIY20686.1"/>
    <property type="molecule type" value="Genomic_DNA"/>
</dbReference>
<dbReference type="Proteomes" id="UP001054945">
    <property type="component" value="Unassembled WGS sequence"/>
</dbReference>
<evidence type="ECO:0000313" key="2">
    <source>
        <dbReference type="EMBL" id="GIY20686.1"/>
    </source>
</evidence>
<dbReference type="AlphaFoldDB" id="A0AAV4RIC4"/>
<reference evidence="2 3" key="1">
    <citation type="submission" date="2021-06" db="EMBL/GenBank/DDBJ databases">
        <title>Caerostris extrusa draft genome.</title>
        <authorList>
            <person name="Kono N."/>
            <person name="Arakawa K."/>
        </authorList>
    </citation>
    <scope>NUCLEOTIDE SEQUENCE [LARGE SCALE GENOMIC DNA]</scope>
</reference>
<proteinExistence type="predicted"/>
<evidence type="ECO:0000256" key="1">
    <source>
        <dbReference type="SAM" id="MobiDB-lite"/>
    </source>
</evidence>
<sequence length="68" mass="7456">MLDDMADAEDGNDAVDYEEEINDDDNEGIVYGDATEGTNEDAGIWISPSIVLHKHIKQSFSKVPKSSL</sequence>
<evidence type="ECO:0000313" key="3">
    <source>
        <dbReference type="Proteomes" id="UP001054945"/>
    </source>
</evidence>
<keyword evidence="3" id="KW-1185">Reference proteome</keyword>
<gene>
    <name evidence="2" type="ORF">CEXT_403521</name>
</gene>
<feature type="region of interest" description="Disordered" evidence="1">
    <location>
        <begin position="1"/>
        <end position="35"/>
    </location>
</feature>
<name>A0AAV4RIC4_CAEEX</name>
<protein>
    <submittedName>
        <fullName evidence="2">Uncharacterized protein</fullName>
    </submittedName>
</protein>
<comment type="caution">
    <text evidence="2">The sequence shown here is derived from an EMBL/GenBank/DDBJ whole genome shotgun (WGS) entry which is preliminary data.</text>
</comment>
<feature type="compositionally biased region" description="Acidic residues" evidence="1">
    <location>
        <begin position="1"/>
        <end position="27"/>
    </location>
</feature>